<keyword evidence="4 6" id="KW-0808">Transferase</keyword>
<organism evidence="8 9">
    <name type="scientific">Thermotomaculum hydrothermale</name>
    <dbReference type="NCBI Taxonomy" id="981385"/>
    <lineage>
        <taxon>Bacteria</taxon>
        <taxon>Pseudomonadati</taxon>
        <taxon>Acidobacteriota</taxon>
        <taxon>Holophagae</taxon>
        <taxon>Thermotomaculales</taxon>
        <taxon>Thermotomaculaceae</taxon>
        <taxon>Thermotomaculum</taxon>
    </lineage>
</organism>
<dbReference type="PROSITE" id="PS01296">
    <property type="entry name" value="RSMI"/>
    <property type="match status" value="1"/>
</dbReference>
<protein>
    <recommendedName>
        <fullName evidence="6">Ribosomal RNA small subunit methyltransferase I</fullName>
        <ecNumber evidence="6">2.1.1.198</ecNumber>
    </recommendedName>
    <alternativeName>
        <fullName evidence="6">16S rRNA 2'-O-ribose C1402 methyltransferase</fullName>
    </alternativeName>
    <alternativeName>
        <fullName evidence="6">rRNA (cytidine-2'-O-)-methyltransferase RsmI</fullName>
    </alternativeName>
</protein>
<accession>A0A7R6PYR3</accession>
<comment type="function">
    <text evidence="6">Catalyzes the 2'-O-methylation of the ribose of cytidine 1402 (C1402) in 16S rRNA.</text>
</comment>
<feature type="domain" description="Tetrapyrrole methylase" evidence="7">
    <location>
        <begin position="1"/>
        <end position="200"/>
    </location>
</feature>
<dbReference type="FunFam" id="3.40.1010.10:FF:000007">
    <property type="entry name" value="Ribosomal RNA small subunit methyltransferase I"/>
    <property type="match status" value="1"/>
</dbReference>
<comment type="similarity">
    <text evidence="6">Belongs to the methyltransferase superfamily. RsmI family.</text>
</comment>
<dbReference type="InterPro" id="IPR018063">
    <property type="entry name" value="SAM_MeTrfase_RsmI_CS"/>
</dbReference>
<reference evidence="8 9" key="1">
    <citation type="journal article" date="2012" name="Extremophiles">
        <title>Thermotomaculum hydrothermale gen. nov., sp. nov., a novel heterotrophic thermophile within the phylum Acidobacteria from a deep-sea hydrothermal vent chimney in the Southern Okinawa Trough.</title>
        <authorList>
            <person name="Izumi H."/>
            <person name="Nunoura T."/>
            <person name="Miyazaki M."/>
            <person name="Mino S."/>
            <person name="Toki T."/>
            <person name="Takai K."/>
            <person name="Sako Y."/>
            <person name="Sawabe T."/>
            <person name="Nakagawa S."/>
        </authorList>
    </citation>
    <scope>NUCLEOTIDE SEQUENCE [LARGE SCALE GENOMIC DNA]</scope>
    <source>
        <strain evidence="8 9">AC55</strain>
    </source>
</reference>
<comment type="catalytic activity">
    <reaction evidence="6">
        <text>cytidine(1402) in 16S rRNA + S-adenosyl-L-methionine = 2'-O-methylcytidine(1402) in 16S rRNA + S-adenosyl-L-homocysteine + H(+)</text>
        <dbReference type="Rhea" id="RHEA:42924"/>
        <dbReference type="Rhea" id="RHEA-COMP:10285"/>
        <dbReference type="Rhea" id="RHEA-COMP:10286"/>
        <dbReference type="ChEBI" id="CHEBI:15378"/>
        <dbReference type="ChEBI" id="CHEBI:57856"/>
        <dbReference type="ChEBI" id="CHEBI:59789"/>
        <dbReference type="ChEBI" id="CHEBI:74495"/>
        <dbReference type="ChEBI" id="CHEBI:82748"/>
        <dbReference type="EC" id="2.1.1.198"/>
    </reaction>
</comment>
<dbReference type="EC" id="2.1.1.198" evidence="6"/>
<keyword evidence="9" id="KW-1185">Reference proteome</keyword>
<keyword evidence="3 6" id="KW-0489">Methyltransferase</keyword>
<evidence type="ECO:0000256" key="1">
    <source>
        <dbReference type="ARBA" id="ARBA00022490"/>
    </source>
</evidence>
<evidence type="ECO:0000313" key="8">
    <source>
        <dbReference type="EMBL" id="BBB33320.1"/>
    </source>
</evidence>
<evidence type="ECO:0000313" key="9">
    <source>
        <dbReference type="Proteomes" id="UP000595564"/>
    </source>
</evidence>
<name>A0A7R6PYR3_9BACT</name>
<evidence type="ECO:0000256" key="4">
    <source>
        <dbReference type="ARBA" id="ARBA00022679"/>
    </source>
</evidence>
<keyword evidence="5 6" id="KW-0949">S-adenosyl-L-methionine</keyword>
<dbReference type="SUPFAM" id="SSF53790">
    <property type="entry name" value="Tetrapyrrole methylase"/>
    <property type="match status" value="1"/>
</dbReference>
<evidence type="ECO:0000256" key="3">
    <source>
        <dbReference type="ARBA" id="ARBA00022603"/>
    </source>
</evidence>
<dbReference type="CDD" id="cd11648">
    <property type="entry name" value="RsmI"/>
    <property type="match status" value="1"/>
</dbReference>
<dbReference type="Pfam" id="PF00590">
    <property type="entry name" value="TP_methylase"/>
    <property type="match status" value="1"/>
</dbReference>
<evidence type="ECO:0000259" key="7">
    <source>
        <dbReference type="Pfam" id="PF00590"/>
    </source>
</evidence>
<evidence type="ECO:0000256" key="6">
    <source>
        <dbReference type="HAMAP-Rule" id="MF_01877"/>
    </source>
</evidence>
<dbReference type="HAMAP" id="MF_01877">
    <property type="entry name" value="16SrRNA_methyltr_I"/>
    <property type="match status" value="1"/>
</dbReference>
<dbReference type="EMBL" id="AP017470">
    <property type="protein sequence ID" value="BBB33320.1"/>
    <property type="molecule type" value="Genomic_DNA"/>
</dbReference>
<dbReference type="NCBIfam" id="TIGR00096">
    <property type="entry name" value="16S rRNA (cytidine(1402)-2'-O)-methyltransferase"/>
    <property type="match status" value="1"/>
</dbReference>
<evidence type="ECO:0000256" key="2">
    <source>
        <dbReference type="ARBA" id="ARBA00022552"/>
    </source>
</evidence>
<dbReference type="GO" id="GO:0070677">
    <property type="term" value="F:rRNA (cytosine-2'-O-)-methyltransferase activity"/>
    <property type="evidence" value="ECO:0007669"/>
    <property type="project" value="UniProtKB-UniRule"/>
</dbReference>
<dbReference type="AlphaFoldDB" id="A0A7R6PYR3"/>
<dbReference type="KEGG" id="thyd:TTHT_1863"/>
<dbReference type="PIRSF" id="PIRSF005917">
    <property type="entry name" value="MTase_YraL"/>
    <property type="match status" value="1"/>
</dbReference>
<dbReference type="Gene3D" id="3.30.950.10">
    <property type="entry name" value="Methyltransferase, Cobalt-precorrin-4 Transmethylase, Domain 2"/>
    <property type="match status" value="1"/>
</dbReference>
<dbReference type="PANTHER" id="PTHR46111:SF1">
    <property type="entry name" value="RIBOSOMAL RNA SMALL SUBUNIT METHYLTRANSFERASE I"/>
    <property type="match status" value="1"/>
</dbReference>
<gene>
    <name evidence="6" type="primary">rsmI</name>
    <name evidence="8" type="ORF">TTHT_1863</name>
</gene>
<evidence type="ECO:0000256" key="5">
    <source>
        <dbReference type="ARBA" id="ARBA00022691"/>
    </source>
</evidence>
<dbReference type="InterPro" id="IPR008189">
    <property type="entry name" value="rRNA_ssu_MeTfrase_I"/>
</dbReference>
<dbReference type="InterPro" id="IPR000878">
    <property type="entry name" value="4pyrrol_Mease"/>
</dbReference>
<dbReference type="RefSeq" id="WP_201327627.1">
    <property type="nucleotide sequence ID" value="NZ_AP017470.1"/>
</dbReference>
<dbReference type="Proteomes" id="UP000595564">
    <property type="component" value="Chromosome"/>
</dbReference>
<dbReference type="InterPro" id="IPR035996">
    <property type="entry name" value="4pyrrol_Methylase_sf"/>
</dbReference>
<proteinExistence type="inferred from homology"/>
<dbReference type="GO" id="GO:0005737">
    <property type="term" value="C:cytoplasm"/>
    <property type="evidence" value="ECO:0007669"/>
    <property type="project" value="UniProtKB-SubCell"/>
</dbReference>
<keyword evidence="2 6" id="KW-0698">rRNA processing</keyword>
<comment type="subcellular location">
    <subcellularLocation>
        <location evidence="6">Cytoplasm</location>
    </subcellularLocation>
</comment>
<dbReference type="Gene3D" id="3.40.1010.10">
    <property type="entry name" value="Cobalt-precorrin-4 Transmethylase, Domain 1"/>
    <property type="match status" value="1"/>
</dbReference>
<sequence length="269" mass="30813">MFYFVSTPIGNLKDITLRAIEVLKNSDVIFCEDTRHSRKLLEHYDIKTKLDSFHQFSEKNKLERIKKLLKEGKIVSYISDAGTPIISDPGYEIVKFLKQEGIEYDVIPGATALIPALMLSGFPPDRFFFGGFLGKKENEIEKQLKSIEIIDASVIFYQSPLRILKTLKIAEKINLNREVAVIKELTKIHQKAVRGKISEVIKEFSENEKGEFVIVFSPPIKKEATEIPEELKKEFELLIKEKIEPKKAIKFLSKKYGINSKKLYSSLTG</sequence>
<keyword evidence="1 6" id="KW-0963">Cytoplasm</keyword>
<dbReference type="InterPro" id="IPR014777">
    <property type="entry name" value="4pyrrole_Mease_sub1"/>
</dbReference>
<dbReference type="PANTHER" id="PTHR46111">
    <property type="entry name" value="RIBOSOMAL RNA SMALL SUBUNIT METHYLTRANSFERASE I"/>
    <property type="match status" value="1"/>
</dbReference>
<dbReference type="InterPro" id="IPR014776">
    <property type="entry name" value="4pyrrole_Mease_sub2"/>
</dbReference>